<dbReference type="EMBL" id="CP127173">
    <property type="protein sequence ID" value="WIV59160.1"/>
    <property type="molecule type" value="Genomic_DNA"/>
</dbReference>
<dbReference type="Pfam" id="PF24883">
    <property type="entry name" value="NPHP3_N"/>
    <property type="match status" value="1"/>
</dbReference>
<evidence type="ECO:0000313" key="4">
    <source>
        <dbReference type="Proteomes" id="UP001227101"/>
    </source>
</evidence>
<reference evidence="3 4" key="1">
    <citation type="submission" date="2023-06" db="EMBL/GenBank/DDBJ databases">
        <authorList>
            <person name="Oyuntsetseg B."/>
            <person name="Kim S.B."/>
        </authorList>
    </citation>
    <scope>NUCLEOTIDE SEQUENCE [LARGE SCALE GENOMIC DNA]</scope>
    <source>
        <strain evidence="3 4">2-2</strain>
    </source>
</reference>
<evidence type="ECO:0000313" key="3">
    <source>
        <dbReference type="EMBL" id="WIV59160.1"/>
    </source>
</evidence>
<dbReference type="RefSeq" id="WP_285456645.1">
    <property type="nucleotide sequence ID" value="NZ_CP127173.1"/>
</dbReference>
<name>A0ABY8XTZ0_9PSEU</name>
<keyword evidence="4" id="KW-1185">Reference proteome</keyword>
<gene>
    <name evidence="3" type="ORF">QP939_11280</name>
</gene>
<dbReference type="InterPro" id="IPR056884">
    <property type="entry name" value="NPHP3-like_N"/>
</dbReference>
<evidence type="ECO:0000256" key="1">
    <source>
        <dbReference type="ARBA" id="ARBA00022737"/>
    </source>
</evidence>
<proteinExistence type="predicted"/>
<sequence>MTASKTGSATAAGSGLANSGIINGDVTMVPVVTTHYRESVLRIAPPTLVDRADELQALADFCTEPDVAEPYMWWCAGAWSGKSALMSWFVLHPPPGVRVVSFFITARLASQDDRAAFCDNVIEQLAALLEEPLPPLLTESTRDAHLLGMLAEAADLCAERGERLVLLVDGLDEDRAANSGPDAHSIAALLPYRPPAGVRVIVSSRPHPTIPGDVPDDHPLRDPAVVRPLAASPAAKVVQDAMERELDRLLGGPGRDLVGLVVAARDGLTGADFAELMGWSRRRVERLLTTVAGRSFVRRAGGWPIGAESELYVLGHEKLHDTAIEDFTEDQLIEYRQRLHEWAARYRERDWPADTPEYLLRGYAHMLITTGDVSRALACTTDRVRHDRMRAVSGGDTAALNEITSLQDLLLRADRPDLAALASTAVHRGELSERNTDTSPGLPAVWAALGHLPRAEALLGAIPDPARAALATIAVSRALSTVGDLDTARTFAHRADDIVRANSDNPYVEASTAFPLASAMLDVGEIERCDQLVERGKSLTKKFTLRNEPFDSLTELTQAIAAAGPARAQVLIDQAQQILPTIDSHYFRSVGMVDLALAAAKAGDPDHADILVQAIPMPQFQIEAVIGLITIAEGDRVGRLAGQAEAMLWALPDPIEDGGIQLFPVPTIGSLTARLAETLLGIGRLDQASALTERIEDAGHQARVFCLLAMAEIAAGNSGRARELGDRAETVTRGLANRRSTVDKATALANALTDAGDRNRATNVLDQASRLALGLADAQTRRSAIRNVVKALLHVGDLDRAEALIRSCPDFNYDDLVGAGLDEVAVHDPARATALIEKIGSPTLRAQVMLFSAQRIAENGNLVLAGKLLDRTEEIVATITGTADRVGPVTWMITAAMTIGDRTRADTLVAQAEQMVAAEPEPEVQERAVVALVGEFARHGYRDRAESLARIATTAHNVADTAISLAAAAASDAAEPQRARELASRAEALTLELDDLERRGLLTARLTDVLAGIGDVDRAGELVRTIADPVDRVRAAVVLIRAIAQSGDADKARTLAVETEAFIAAIPDVSARTRATTHFVQTVTIDGSRGRAEEFATTIALPAQRAALLAVLALQAEQKRAERLIARILRFDDWTAALTPLVRAKPDVLTYFADELPLHG</sequence>
<evidence type="ECO:0000259" key="2">
    <source>
        <dbReference type="Pfam" id="PF24883"/>
    </source>
</evidence>
<dbReference type="InterPro" id="IPR011990">
    <property type="entry name" value="TPR-like_helical_dom_sf"/>
</dbReference>
<organism evidence="3 4">
    <name type="scientific">Amycolatopsis nalaikhensis</name>
    <dbReference type="NCBI Taxonomy" id="715472"/>
    <lineage>
        <taxon>Bacteria</taxon>
        <taxon>Bacillati</taxon>
        <taxon>Actinomycetota</taxon>
        <taxon>Actinomycetes</taxon>
        <taxon>Pseudonocardiales</taxon>
        <taxon>Pseudonocardiaceae</taxon>
        <taxon>Amycolatopsis</taxon>
    </lineage>
</organism>
<dbReference type="Proteomes" id="UP001227101">
    <property type="component" value="Chromosome"/>
</dbReference>
<accession>A0ABY8XTZ0</accession>
<dbReference type="SUPFAM" id="SSF48452">
    <property type="entry name" value="TPR-like"/>
    <property type="match status" value="1"/>
</dbReference>
<protein>
    <recommendedName>
        <fullName evidence="2">Nephrocystin 3-like N-terminal domain-containing protein</fullName>
    </recommendedName>
</protein>
<dbReference type="Gene3D" id="1.25.40.10">
    <property type="entry name" value="Tetratricopeptide repeat domain"/>
    <property type="match status" value="3"/>
</dbReference>
<keyword evidence="1" id="KW-0677">Repeat</keyword>
<feature type="domain" description="Nephrocystin 3-like N-terminal" evidence="2">
    <location>
        <begin position="69"/>
        <end position="205"/>
    </location>
</feature>